<protein>
    <submittedName>
        <fullName evidence="2">Uncharacterized protein</fullName>
    </submittedName>
</protein>
<proteinExistence type="predicted"/>
<dbReference type="AlphaFoldDB" id="A0AAV6ZF09"/>
<feature type="compositionally biased region" description="Basic residues" evidence="1">
    <location>
        <begin position="70"/>
        <end position="82"/>
    </location>
</feature>
<evidence type="ECO:0000313" key="3">
    <source>
        <dbReference type="Proteomes" id="UP000824782"/>
    </source>
</evidence>
<comment type="caution">
    <text evidence="2">The sequence shown here is derived from an EMBL/GenBank/DDBJ whole genome shotgun (WGS) entry which is preliminary data.</text>
</comment>
<dbReference type="Proteomes" id="UP000824782">
    <property type="component" value="Unassembled WGS sequence"/>
</dbReference>
<name>A0AAV6ZF09_ENGPU</name>
<dbReference type="EMBL" id="WNYA01000932">
    <property type="protein sequence ID" value="KAG8546820.1"/>
    <property type="molecule type" value="Genomic_DNA"/>
</dbReference>
<evidence type="ECO:0000313" key="2">
    <source>
        <dbReference type="EMBL" id="KAG8546820.1"/>
    </source>
</evidence>
<accession>A0AAV6ZF09</accession>
<feature type="region of interest" description="Disordered" evidence="1">
    <location>
        <begin position="1"/>
        <end position="39"/>
    </location>
</feature>
<gene>
    <name evidence="2" type="ORF">GDO81_029782</name>
</gene>
<evidence type="ECO:0000256" key="1">
    <source>
        <dbReference type="SAM" id="MobiDB-lite"/>
    </source>
</evidence>
<sequence length="93" mass="10536">MSRIAGDCSNRTVHPTRPSPPDSQDTIVSSDPKRNKFSKNLDRKIAPYLVYTADMHIYVSPSASSTLRRLSSRRGRERKQRKTGAAGSDYYYL</sequence>
<organism evidence="2 3">
    <name type="scientific">Engystomops pustulosus</name>
    <name type="common">Tungara frog</name>
    <name type="synonym">Physalaemus pustulosus</name>
    <dbReference type="NCBI Taxonomy" id="76066"/>
    <lineage>
        <taxon>Eukaryota</taxon>
        <taxon>Metazoa</taxon>
        <taxon>Chordata</taxon>
        <taxon>Craniata</taxon>
        <taxon>Vertebrata</taxon>
        <taxon>Euteleostomi</taxon>
        <taxon>Amphibia</taxon>
        <taxon>Batrachia</taxon>
        <taxon>Anura</taxon>
        <taxon>Neobatrachia</taxon>
        <taxon>Hyloidea</taxon>
        <taxon>Leptodactylidae</taxon>
        <taxon>Leiuperinae</taxon>
        <taxon>Engystomops</taxon>
    </lineage>
</organism>
<feature type="region of interest" description="Disordered" evidence="1">
    <location>
        <begin position="63"/>
        <end position="93"/>
    </location>
</feature>
<reference evidence="2" key="1">
    <citation type="thesis" date="2020" institute="ProQuest LLC" country="789 East Eisenhower Parkway, Ann Arbor, MI, USA">
        <title>Comparative Genomics and Chromosome Evolution.</title>
        <authorList>
            <person name="Mudd A.B."/>
        </authorList>
    </citation>
    <scope>NUCLEOTIDE SEQUENCE</scope>
    <source>
        <strain evidence="2">237g6f4</strain>
        <tissue evidence="2">Blood</tissue>
    </source>
</reference>
<keyword evidence="3" id="KW-1185">Reference proteome</keyword>